<organism evidence="2 3">
    <name type="scientific">Bilifractor porci</name>
    <dbReference type="NCBI Taxonomy" id="2606636"/>
    <lineage>
        <taxon>Bacteria</taxon>
        <taxon>Bacillati</taxon>
        <taxon>Bacillota</taxon>
        <taxon>Clostridia</taxon>
        <taxon>Lachnospirales</taxon>
        <taxon>Lachnospiraceae</taxon>
        <taxon>Bilifractor</taxon>
    </lineage>
</organism>
<feature type="compositionally biased region" description="Basic and acidic residues" evidence="1">
    <location>
        <begin position="321"/>
        <end position="333"/>
    </location>
</feature>
<gene>
    <name evidence="2" type="ORF">FYJ60_02235</name>
</gene>
<dbReference type="EMBL" id="VUMV01000001">
    <property type="protein sequence ID" value="MST81154.1"/>
    <property type="molecule type" value="Genomic_DNA"/>
</dbReference>
<keyword evidence="3" id="KW-1185">Reference proteome</keyword>
<dbReference type="AlphaFoldDB" id="A0A7X2P6L0"/>
<dbReference type="RefSeq" id="WP_154456949.1">
    <property type="nucleotide sequence ID" value="NZ_VUMV01000001.1"/>
</dbReference>
<feature type="region of interest" description="Disordered" evidence="1">
    <location>
        <begin position="226"/>
        <end position="341"/>
    </location>
</feature>
<protein>
    <submittedName>
        <fullName evidence="2">Uncharacterized protein</fullName>
    </submittedName>
</protein>
<dbReference type="Proteomes" id="UP000466864">
    <property type="component" value="Unassembled WGS sequence"/>
</dbReference>
<sequence length="378" mass="42897">MEYVQMTLTDWLEMKKKLEADLTGVTASFIRIGYTLRRIEDERLYERDGYSSVAEFARKEYGLSASTVSRFMAINKRYSIGGYSEKLAPEYAGLGSSKLSEMLALPDSDLSMITPETPRDTIRELKDFNKQEQEGSSDLDVFLLEFFSCCVGDWKSAEPTEKSLKEALNPSGSRVYRKGKYFMAFYDADIKIKRFGAEPTSLSWGNLAEWVQEHTEELIGMIRKEKDAGSTEQGQEEEEEEVAPAQKSGKSAERLNKTPDPEEKEQGQEEEKPKDPETAEKEEIAPAQKVEKPAEILDTKPDLAENMNPPEENEAAEAEEPEKTAETLDKEPVSGEVVDREDELENLIGRLKEHVENRHWNLALFTAEKIVKRLGEKV</sequence>
<feature type="compositionally biased region" description="Acidic residues" evidence="1">
    <location>
        <begin position="311"/>
        <end position="320"/>
    </location>
</feature>
<feature type="compositionally biased region" description="Basic and acidic residues" evidence="1">
    <location>
        <begin position="250"/>
        <end position="303"/>
    </location>
</feature>
<comment type="caution">
    <text evidence="2">The sequence shown here is derived from an EMBL/GenBank/DDBJ whole genome shotgun (WGS) entry which is preliminary data.</text>
</comment>
<accession>A0A7X2P6L0</accession>
<reference evidence="2 3" key="1">
    <citation type="submission" date="2019-08" db="EMBL/GenBank/DDBJ databases">
        <title>In-depth cultivation of the pig gut microbiome towards novel bacterial diversity and tailored functional studies.</title>
        <authorList>
            <person name="Wylensek D."/>
            <person name="Hitch T.C.A."/>
            <person name="Clavel T."/>
        </authorList>
    </citation>
    <scope>NUCLEOTIDE SEQUENCE [LARGE SCALE GENOMIC DNA]</scope>
    <source>
        <strain evidence="2 3">Oil+RF-744-WCA-WT-13</strain>
    </source>
</reference>
<evidence type="ECO:0000313" key="3">
    <source>
        <dbReference type="Proteomes" id="UP000466864"/>
    </source>
</evidence>
<name>A0A7X2P6L0_9FIRM</name>
<evidence type="ECO:0000313" key="2">
    <source>
        <dbReference type="EMBL" id="MST81154.1"/>
    </source>
</evidence>
<evidence type="ECO:0000256" key="1">
    <source>
        <dbReference type="SAM" id="MobiDB-lite"/>
    </source>
</evidence>
<proteinExistence type="predicted"/>